<protein>
    <submittedName>
        <fullName evidence="1">Uncharacterized protein</fullName>
    </submittedName>
</protein>
<reference evidence="2" key="2">
    <citation type="submission" date="2015-01" db="EMBL/GenBank/DDBJ databases">
        <title>Evolutionary Origins and Diversification of the Mycorrhizal Mutualists.</title>
        <authorList>
            <consortium name="DOE Joint Genome Institute"/>
            <consortium name="Mycorrhizal Genomics Consortium"/>
            <person name="Kohler A."/>
            <person name="Kuo A."/>
            <person name="Nagy L.G."/>
            <person name="Floudas D."/>
            <person name="Copeland A."/>
            <person name="Barry K.W."/>
            <person name="Cichocki N."/>
            <person name="Veneault-Fourrey C."/>
            <person name="LaButti K."/>
            <person name="Lindquist E.A."/>
            <person name="Lipzen A."/>
            <person name="Lundell T."/>
            <person name="Morin E."/>
            <person name="Murat C."/>
            <person name="Riley R."/>
            <person name="Ohm R."/>
            <person name="Sun H."/>
            <person name="Tunlid A."/>
            <person name="Henrissat B."/>
            <person name="Grigoriev I.V."/>
            <person name="Hibbett D.S."/>
            <person name="Martin F."/>
        </authorList>
    </citation>
    <scope>NUCLEOTIDE SEQUENCE [LARGE SCALE GENOMIC DNA]</scope>
    <source>
        <strain evidence="2">UH-Slu-Lm8-n1</strain>
    </source>
</reference>
<evidence type="ECO:0000313" key="1">
    <source>
        <dbReference type="EMBL" id="KIK33602.1"/>
    </source>
</evidence>
<gene>
    <name evidence="1" type="ORF">CY34DRAFT_694366</name>
</gene>
<sequence>MNFCIQGINAIGGRHHPPNAQANNYGFPLPLRGRRSMRMVKRCRCTPMGIQILMTLRKNQVSKNVLPVNNRWW</sequence>
<proteinExistence type="predicted"/>
<dbReference type="EMBL" id="KN835908">
    <property type="protein sequence ID" value="KIK33602.1"/>
    <property type="molecule type" value="Genomic_DNA"/>
</dbReference>
<evidence type="ECO:0000313" key="2">
    <source>
        <dbReference type="Proteomes" id="UP000054485"/>
    </source>
</evidence>
<reference evidence="1 2" key="1">
    <citation type="submission" date="2014-04" db="EMBL/GenBank/DDBJ databases">
        <authorList>
            <consortium name="DOE Joint Genome Institute"/>
            <person name="Kuo A."/>
            <person name="Ruytinx J."/>
            <person name="Rineau F."/>
            <person name="Colpaert J."/>
            <person name="Kohler A."/>
            <person name="Nagy L.G."/>
            <person name="Floudas D."/>
            <person name="Copeland A."/>
            <person name="Barry K.W."/>
            <person name="Cichocki N."/>
            <person name="Veneault-Fourrey C."/>
            <person name="LaButti K."/>
            <person name="Lindquist E.A."/>
            <person name="Lipzen A."/>
            <person name="Lundell T."/>
            <person name="Morin E."/>
            <person name="Murat C."/>
            <person name="Sun H."/>
            <person name="Tunlid A."/>
            <person name="Henrissat B."/>
            <person name="Grigoriev I.V."/>
            <person name="Hibbett D.S."/>
            <person name="Martin F."/>
            <person name="Nordberg H.P."/>
            <person name="Cantor M.N."/>
            <person name="Hua S.X."/>
        </authorList>
    </citation>
    <scope>NUCLEOTIDE SEQUENCE [LARGE SCALE GENOMIC DNA]</scope>
    <source>
        <strain evidence="1 2">UH-Slu-Lm8-n1</strain>
    </source>
</reference>
<name>A0A0D0AH74_9AGAM</name>
<organism evidence="1 2">
    <name type="scientific">Suillus luteus UH-Slu-Lm8-n1</name>
    <dbReference type="NCBI Taxonomy" id="930992"/>
    <lineage>
        <taxon>Eukaryota</taxon>
        <taxon>Fungi</taxon>
        <taxon>Dikarya</taxon>
        <taxon>Basidiomycota</taxon>
        <taxon>Agaricomycotina</taxon>
        <taxon>Agaricomycetes</taxon>
        <taxon>Agaricomycetidae</taxon>
        <taxon>Boletales</taxon>
        <taxon>Suillineae</taxon>
        <taxon>Suillaceae</taxon>
        <taxon>Suillus</taxon>
    </lineage>
</organism>
<accession>A0A0D0AH74</accession>
<dbReference type="HOGENOM" id="CLU_2706483_0_0_1"/>
<dbReference type="AlphaFoldDB" id="A0A0D0AH74"/>
<dbReference type="InParanoid" id="A0A0D0AH74"/>
<dbReference type="Proteomes" id="UP000054485">
    <property type="component" value="Unassembled WGS sequence"/>
</dbReference>
<keyword evidence="2" id="KW-1185">Reference proteome</keyword>